<dbReference type="EMBL" id="MU277348">
    <property type="protein sequence ID" value="KAI0054782.1"/>
    <property type="molecule type" value="Genomic_DNA"/>
</dbReference>
<reference evidence="1" key="2">
    <citation type="journal article" date="2022" name="New Phytol.">
        <title>Evolutionary transition to the ectomycorrhizal habit in the genomes of a hyperdiverse lineage of mushroom-forming fungi.</title>
        <authorList>
            <person name="Looney B."/>
            <person name="Miyauchi S."/>
            <person name="Morin E."/>
            <person name="Drula E."/>
            <person name="Courty P.E."/>
            <person name="Kohler A."/>
            <person name="Kuo A."/>
            <person name="LaButti K."/>
            <person name="Pangilinan J."/>
            <person name="Lipzen A."/>
            <person name="Riley R."/>
            <person name="Andreopoulos W."/>
            <person name="He G."/>
            <person name="Johnson J."/>
            <person name="Nolan M."/>
            <person name="Tritt A."/>
            <person name="Barry K.W."/>
            <person name="Grigoriev I.V."/>
            <person name="Nagy L.G."/>
            <person name="Hibbett D."/>
            <person name="Henrissat B."/>
            <person name="Matheny P.B."/>
            <person name="Labbe J."/>
            <person name="Martin F.M."/>
        </authorList>
    </citation>
    <scope>NUCLEOTIDE SEQUENCE</scope>
    <source>
        <strain evidence="1">HHB10654</strain>
    </source>
</reference>
<name>A0ACB8SEW4_9AGAM</name>
<sequence length="706" mass="78385">MLHRLQLPLETPIISVHDMIIARMQESDYRYDLTRLESTGSRQEDNVCLLVLKLRNKGVRRNGQVNLIRGQIPPDLTLGEMKEMVEFSHPEHLVEVCDGVPYWAIYFNVACSPMPASLPGQTWTGSPFAHTCISRYFYSTFPCDVGRPSQRQLRTYSAMEGDECEGCAEAELAETVPVTPADTEVIEVEHPEPPSLLRRAGLLNTRSSNAAARSGSSPPSFAAYMPTSLWDRVWDSTPEPSLRIEASQNVGTFAARVFQAASVGTTPIPLVVQGEDLTQLVSKWKGLLVDAVERGDFTQVLSPRRSFVIANRAAVPGGTIRSIGPGIEREVLTATWAEYESRPARFLAPRLDDNWSLASTPFVSLTTVPQRRVDLAVLGATVAISIAAGVVPSPLSPVFLHYCLHNCDFASITPSVLKEWHPQFAAMLEDWKQTGASGSLDRFKYWVALYLDIDIATLEDRDQQTHDSAAAMMLYRAVLGSEGPRHADLRSFLRGFYLPCRNGFDFVEAVHSFRGGSEYLFTDLWSNRITGPQSLQGILDIRVFASVPRNKRALQLDGQFVSLQDVVQGFLRGTGVPIQSDYEDWSPTVHHTVDLALIGEPQFRPKMFHRAATGYQSIQSDKTISVCFVWDGDFIYPGEPGDDGRRINLAEGRVAWRTCVGAVIIPASHIFRLVTANAEQPAKLRAAIHNWLLRETLTCIGYHGIL</sequence>
<keyword evidence="2" id="KW-1185">Reference proteome</keyword>
<gene>
    <name evidence="1" type="ORF">BV25DRAFT_1922382</name>
</gene>
<evidence type="ECO:0000313" key="1">
    <source>
        <dbReference type="EMBL" id="KAI0054782.1"/>
    </source>
</evidence>
<protein>
    <submittedName>
        <fullName evidence="1">Uncharacterized protein</fullName>
    </submittedName>
</protein>
<reference evidence="1" key="1">
    <citation type="submission" date="2021-03" db="EMBL/GenBank/DDBJ databases">
        <authorList>
            <consortium name="DOE Joint Genome Institute"/>
            <person name="Ahrendt S."/>
            <person name="Looney B.P."/>
            <person name="Miyauchi S."/>
            <person name="Morin E."/>
            <person name="Drula E."/>
            <person name="Courty P.E."/>
            <person name="Chicoki N."/>
            <person name="Fauchery L."/>
            <person name="Kohler A."/>
            <person name="Kuo A."/>
            <person name="Labutti K."/>
            <person name="Pangilinan J."/>
            <person name="Lipzen A."/>
            <person name="Riley R."/>
            <person name="Andreopoulos W."/>
            <person name="He G."/>
            <person name="Johnson J."/>
            <person name="Barry K.W."/>
            <person name="Grigoriev I.V."/>
            <person name="Nagy L."/>
            <person name="Hibbett D."/>
            <person name="Henrissat B."/>
            <person name="Matheny P.B."/>
            <person name="Labbe J."/>
            <person name="Martin F."/>
        </authorList>
    </citation>
    <scope>NUCLEOTIDE SEQUENCE</scope>
    <source>
        <strain evidence="1">HHB10654</strain>
    </source>
</reference>
<proteinExistence type="predicted"/>
<accession>A0ACB8SEW4</accession>
<dbReference type="Proteomes" id="UP000814140">
    <property type="component" value="Unassembled WGS sequence"/>
</dbReference>
<comment type="caution">
    <text evidence="1">The sequence shown here is derived from an EMBL/GenBank/DDBJ whole genome shotgun (WGS) entry which is preliminary data.</text>
</comment>
<organism evidence="1 2">
    <name type="scientific">Artomyces pyxidatus</name>
    <dbReference type="NCBI Taxonomy" id="48021"/>
    <lineage>
        <taxon>Eukaryota</taxon>
        <taxon>Fungi</taxon>
        <taxon>Dikarya</taxon>
        <taxon>Basidiomycota</taxon>
        <taxon>Agaricomycotina</taxon>
        <taxon>Agaricomycetes</taxon>
        <taxon>Russulales</taxon>
        <taxon>Auriscalpiaceae</taxon>
        <taxon>Artomyces</taxon>
    </lineage>
</organism>
<evidence type="ECO:0000313" key="2">
    <source>
        <dbReference type="Proteomes" id="UP000814140"/>
    </source>
</evidence>